<proteinExistence type="predicted"/>
<reference evidence="2" key="1">
    <citation type="submission" date="2017-02" db="EMBL/GenBank/DDBJ databases">
        <authorList>
            <person name="Varghese N."/>
            <person name="Submissions S."/>
        </authorList>
    </citation>
    <scope>NUCLEOTIDE SEQUENCE [LARGE SCALE GENOMIC DNA]</scope>
    <source>
        <strain evidence="2">DSM 23405</strain>
    </source>
</reference>
<evidence type="ECO:0000313" key="1">
    <source>
        <dbReference type="EMBL" id="SKB39208.1"/>
    </source>
</evidence>
<dbReference type="AlphaFoldDB" id="A0A1T5AW34"/>
<dbReference type="EMBL" id="FUYY01000001">
    <property type="protein sequence ID" value="SKB39208.1"/>
    <property type="molecule type" value="Genomic_DNA"/>
</dbReference>
<name>A0A1T5AW34_9FLAO</name>
<dbReference type="OrthoDB" id="1492623at2"/>
<evidence type="ECO:0000313" key="2">
    <source>
        <dbReference type="Proteomes" id="UP000190230"/>
    </source>
</evidence>
<keyword evidence="2" id="KW-1185">Reference proteome</keyword>
<dbReference type="Proteomes" id="UP000190230">
    <property type="component" value="Unassembled WGS sequence"/>
</dbReference>
<protein>
    <recommendedName>
        <fullName evidence="3">PD-(D/E)XK nuclease superfamily protein</fullName>
    </recommendedName>
</protein>
<organism evidence="1 2">
    <name type="scientific">Salegentibacter holothuriorum</name>
    <dbReference type="NCBI Taxonomy" id="241145"/>
    <lineage>
        <taxon>Bacteria</taxon>
        <taxon>Pseudomonadati</taxon>
        <taxon>Bacteroidota</taxon>
        <taxon>Flavobacteriia</taxon>
        <taxon>Flavobacteriales</taxon>
        <taxon>Flavobacteriaceae</taxon>
        <taxon>Salegentibacter</taxon>
    </lineage>
</organism>
<dbReference type="RefSeq" id="WP_079719515.1">
    <property type="nucleotide sequence ID" value="NZ_FUYY01000001.1"/>
</dbReference>
<sequence>MESYKRLIAEAKEHMEFTGAQIAVLDYLLETLKFEQLDFEEKNFTYNFIYHLRQSAPKYKRIASCRKKEICHDNEKKYIPENGLISIPYKENENEFEALTLSIDNFLRLEINLKRKKLYERVDNFNENVSATDISSFTFCPANYSISRSLKYKILESSNSGLELHEKSPIQKLLKKRPKTTLSKSYESELENEESYQNLQSLIHNCEILYSGHSINQKKVFKSKNGKFVGQPDYILYDKHEQKVFVVEEKYHHIPKEFLSYGDDPYYDALEERNRIQRNRQFFHDNHMNQVLSYIFGIKEYKIEFGVLIYWKYEFQDSGKKEITKCDFKIIKPDKKEKEKLNHLYLQIKAFKEKGEIVFDPSIRNPKKCANCVNNYLCGHKTGKFKTLTFPYKEDYLNLNSVDFPKKIKSVKDDRSYEERFLERLEEVKKKLDEDSLTI</sequence>
<accession>A0A1T5AW34</accession>
<gene>
    <name evidence="1" type="ORF">SAMN05660776_0918</name>
</gene>
<dbReference type="STRING" id="241145.SAMN05660776_0918"/>
<evidence type="ECO:0008006" key="3">
    <source>
        <dbReference type="Google" id="ProtNLM"/>
    </source>
</evidence>